<keyword evidence="3" id="KW-1185">Reference proteome</keyword>
<evidence type="ECO:0000313" key="2">
    <source>
        <dbReference type="EMBL" id="MBK0391671.1"/>
    </source>
</evidence>
<reference evidence="2" key="1">
    <citation type="submission" date="2020-12" db="EMBL/GenBank/DDBJ databases">
        <title>Ramlibacter sp. nov., isolated from a freshwater alga, Cryptomonas.</title>
        <authorList>
            <person name="Kim H.M."/>
            <person name="Jeon C.O."/>
        </authorList>
    </citation>
    <scope>NUCLEOTIDE SEQUENCE</scope>
    <source>
        <strain evidence="2">CrO1</strain>
    </source>
</reference>
<evidence type="ECO:0000259" key="1">
    <source>
        <dbReference type="Pfam" id="PF24793"/>
    </source>
</evidence>
<name>A0A934PZH0_9BURK</name>
<dbReference type="InterPro" id="IPR056442">
    <property type="entry name" value="GINT1_N"/>
</dbReference>
<gene>
    <name evidence="2" type="ORF">I8E28_03630</name>
</gene>
<evidence type="ECO:0000313" key="3">
    <source>
        <dbReference type="Proteomes" id="UP000617041"/>
    </source>
</evidence>
<dbReference type="AlphaFoldDB" id="A0A934PZH0"/>
<feature type="domain" description="Glucosamine inositolphosphorylceramide transferase 1 N-terminal" evidence="1">
    <location>
        <begin position="309"/>
        <end position="461"/>
    </location>
</feature>
<dbReference type="SUPFAM" id="SSF75005">
    <property type="entry name" value="Arabinanase/levansucrase/invertase"/>
    <property type="match status" value="1"/>
</dbReference>
<dbReference type="InterPro" id="IPR023296">
    <property type="entry name" value="Glyco_hydro_beta-prop_sf"/>
</dbReference>
<organism evidence="2 3">
    <name type="scientific">Ramlibacter algicola</name>
    <dbReference type="NCBI Taxonomy" id="2795217"/>
    <lineage>
        <taxon>Bacteria</taxon>
        <taxon>Pseudomonadati</taxon>
        <taxon>Pseudomonadota</taxon>
        <taxon>Betaproteobacteria</taxon>
        <taxon>Burkholderiales</taxon>
        <taxon>Comamonadaceae</taxon>
        <taxon>Ramlibacter</taxon>
    </lineage>
</organism>
<dbReference type="Pfam" id="PF24793">
    <property type="entry name" value="GINT1_N"/>
    <property type="match status" value="1"/>
</dbReference>
<proteinExistence type="predicted"/>
<dbReference type="RefSeq" id="WP_200786473.1">
    <property type="nucleotide sequence ID" value="NZ_JAEDAO010000001.1"/>
</dbReference>
<protein>
    <recommendedName>
        <fullName evidence="1">Glucosamine inositolphosphorylceramide transferase 1 N-terminal domain-containing protein</fullName>
    </recommendedName>
</protein>
<sequence length="521" mass="56750">MNASPDPTRIGLIIDGAEPPAWQVQLAGDLARSADVRVYAVPSAQAPEDWARLAEKVPALRRNASGLEVQRVTSARAALAACRADDVDLVVDAGPTPASGPQRFRRGIWTLRQRDGRSVGAPYAFLEEIARRQADAAVFLVRDGRTALRVAHPQVARGRYAASLDRLLQVAACLPAAALQGRDEAAHPWTPGVRPAALAPGVALAYAGLLQAVDQWRAWTVSESWMLGVIDKPIEEVCSADLRHAVRWLGPREPSRYWADPFGVPGDPGRLLCEEVVHDQPTGVLKELTLDEGCGQVKAERQVPMAVPGHLSYPFLFEHDGATWCIPESGAAGKVVIHRLEPATGAWQPACTALDGVQAADATLFRHGGLLWIAYSDARFGVHDSLCLAWAEHITGPWRRHPLNPVKIDARSSRPAGTVFRRGGDLIRPGQDCSRTYGGAVALNRIEVCTPTEYRESTVEFIRPGAGTLNPHGVHTLSAWGERTLVDAKREWVNPWVLRYKARKRLGLGPQPDARMAVRHE</sequence>
<dbReference type="Gene3D" id="2.115.10.20">
    <property type="entry name" value="Glycosyl hydrolase domain, family 43"/>
    <property type="match status" value="1"/>
</dbReference>
<comment type="caution">
    <text evidence="2">The sequence shown here is derived from an EMBL/GenBank/DDBJ whole genome shotgun (WGS) entry which is preliminary data.</text>
</comment>
<dbReference type="EMBL" id="JAEDAO010000001">
    <property type="protein sequence ID" value="MBK0391671.1"/>
    <property type="molecule type" value="Genomic_DNA"/>
</dbReference>
<accession>A0A934PZH0</accession>
<dbReference type="Proteomes" id="UP000617041">
    <property type="component" value="Unassembled WGS sequence"/>
</dbReference>